<dbReference type="RefSeq" id="WP_068770223.1">
    <property type="nucleotide sequence ID" value="NZ_CP109796.1"/>
</dbReference>
<comment type="caution">
    <text evidence="3">The sequence shown here is derived from an EMBL/GenBank/DDBJ whole genome shotgun (WGS) entry which is preliminary data.</text>
</comment>
<dbReference type="Pfam" id="PF03797">
    <property type="entry name" value="Autotransporter"/>
    <property type="match status" value="1"/>
</dbReference>
<feature type="domain" description="Autotransporter" evidence="2">
    <location>
        <begin position="1654"/>
        <end position="1935"/>
    </location>
</feature>
<gene>
    <name evidence="3" type="ORF">AW736_10525</name>
</gene>
<dbReference type="SUPFAM" id="SSF51126">
    <property type="entry name" value="Pectin lyase-like"/>
    <property type="match status" value="1"/>
</dbReference>
<dbReference type="InterPro" id="IPR011050">
    <property type="entry name" value="Pectin_lyase_fold/virulence"/>
</dbReference>
<proteinExistence type="predicted"/>
<accession>A0A178IKP6</accession>
<dbReference type="SUPFAM" id="SSF103515">
    <property type="entry name" value="Autotransporter"/>
    <property type="match status" value="1"/>
</dbReference>
<sequence length="1935" mass="196502">MKNPKRTIFLRSRPTGSKVRGLTQGQALVGRDLASRRAGRTGLVMRWLLRSLAPALAALALSPFAPAQTPPITSGTHVFADSTTFDAPARQQFTTVLTPTWLIADGATVTIANVTTTANGGVFEMNTNNATVFTIAPSGSTGRVIFRNNITSGEGGVFFQNRNTLDITNASFIGNGSTKTSAHGGGALRIGSTAIATSLSNVLFDKNYALSLGGAIRTLHGLSITSGTFTGNYAAGVGTANTIGYGGAIAAYAGGLNTNANGVQQSVVRESYFAGNWASRYGGAIGLDTLGYHSFNFFDHAGFADNFAGVAGGAFYDYANTALLYNNAPIIDGQRFVFTGTTGVTDYVYSGNIARGVAMTEDEIALARSGSFAFTATAAAKAGGFYFSGTASTRLRFDIAEGVTVAIGAAGNPSAWDSIANSDASGTTARIDLVETGTVPAPGGTLILHADNSYFQGAVNVDKGTLLLGNQNARLGGVITVAGGAAFGGAGELVTHKQNDTVFAGRTRLILGDNARLLVGTDTAVDAETLTVAGDLVAGGGVTFAHDLFTSGSASLLRVENLSFAGTGTVNLGLLATGSFALIEWTGSGLGAADLGRLALTVDGVASNPRSTAALSLSGNQLVVTNTVNNLVMRWTGAEGGHWTRRPSSAQKNWADAGGSAENRFFNADSVVFDGEADAANPANRDITIEAGGVVVSGMEVSGTARYVFRGEGGIEADAGAVGSAAFAPTGKLKKSGVGELVFANTAPNNFAGGIEIAGGAVVFDHAAQLGSGTGGIAFTDSATLRASGTVTGTLAGGMRIAAGKTAALEVGPGGALVYDGALATAADATLRKTGEGALLLAGDSSASAGAFALDAGVVALVTPAAALGGKITVGAGATLGGVGAAGAGGSVTLASGGILEAGIDSAQSGTLTINNLAMTGGAVLRMDLFKDADGAYQKSDRVIGTGSSAISGANTIDLTSFASGTFNLGNLTGLAADGRVTLSGMTLPAGGRLTAELINAAGTLELVTTSDQSRVMTWTGNSGSSWNLAEADWTGDGLNQFSYGDRVRFDDTAAGSRNIFIDAGEVRVADMTVGGAADYTFTGGGIHADADNVQPDAGGVEHITDATGKLIKTGGGTLTLANGKNTFLGGVRIDGGVLAISRGEQLTTGTARIDFTGDATLRANADLALDNEILVASGNTAIVDSNGRDMVLRGRVGVAQDAAFVKDGAGVVLLEQQLAMNATGTFTVRGGTARAGAENVFTVVEGAAIVVEEGALLDFNGHNQTLRNLSGAGGVDISGAQLTYNAASGAHTFDGSFLGSGTIRKLGDGKWMLSGSSSFDGDFLVNAGTLGLGNSAALGAAAITFNGPSGGSLSIEANGLDIANDIAVSGLATLTLDTNGRAAEFSGAITAASLAIAGTGTLSLSGNNTISALAINNPLAIARRAESIGNAAVSIADGSTLEFRDIGFGQVNGNLAGDRVLLTSSTMSLRGANNLRALDIAAGSRVTAASTGALGGTGADVTVRDGAWLMVPTLGTVAGNMSVDGGALVFGAAPAPGSLVIYGTPGSLALSGTLGFSNGGEIRLAGLLPTGIYTAALAYGGITGMPAYDANQGGMFMVADIVNGDTLRITAYNKALEPGKDIVVAFDALSASMRAVSTHISEEFISPLAGREAPRSGNSLWVRAIGSFMEYGDDREHLGYTDNTYAGIIGYDWISTKALMLGGYFGYSTTDLETTNNATTEMDMPYMGLYAARRMGDFYASADLTAGFGSADTRRREDFGNLVTGSHKLDTLGGSLEVGYVLPILSDGEIRPSVGIHYMNLSFHDYAETGEGAVRLDDIRASLLQGVVRVDAGKGITLPWGLPGMVGLGVGWRQNFLNERTDTWATLVEYPNARIQIRGDEYAKNSFIAGLGIRMMLSKSMLFSLAYDYDCVPYGDQNNGTGRHTFDSVLRISW</sequence>
<dbReference type="Gene3D" id="2.40.128.130">
    <property type="entry name" value="Autotransporter beta-domain"/>
    <property type="match status" value="1"/>
</dbReference>
<dbReference type="InterPro" id="IPR013425">
    <property type="entry name" value="Autotrns_rpt"/>
</dbReference>
<keyword evidence="1" id="KW-0732">Signal</keyword>
<keyword evidence="4" id="KW-1185">Reference proteome</keyword>
<dbReference type="InterPro" id="IPR036709">
    <property type="entry name" value="Autotransporte_beta_dom_sf"/>
</dbReference>
<evidence type="ECO:0000313" key="3">
    <source>
        <dbReference type="EMBL" id="OAM89759.1"/>
    </source>
</evidence>
<dbReference type="STRING" id="1184151.AW736_10525"/>
<dbReference type="Pfam" id="PF12951">
    <property type="entry name" value="PATR"/>
    <property type="match status" value="6"/>
</dbReference>
<dbReference type="InterPro" id="IPR005546">
    <property type="entry name" value="Autotransporte_beta"/>
</dbReference>
<evidence type="ECO:0000313" key="4">
    <source>
        <dbReference type="Proteomes" id="UP000078486"/>
    </source>
</evidence>
<dbReference type="Proteomes" id="UP000078486">
    <property type="component" value="Unassembled WGS sequence"/>
</dbReference>
<dbReference type="OrthoDB" id="200453at2"/>
<name>A0A178IKP6_9BACT</name>
<dbReference type="NCBIfam" id="TIGR02601">
    <property type="entry name" value="autotrns_rpt"/>
    <property type="match status" value="2"/>
</dbReference>
<dbReference type="EMBL" id="LRRQ01000076">
    <property type="protein sequence ID" value="OAM89759.1"/>
    <property type="molecule type" value="Genomic_DNA"/>
</dbReference>
<protein>
    <recommendedName>
        <fullName evidence="2">Autotransporter domain-containing protein</fullName>
    </recommendedName>
</protein>
<dbReference type="SMART" id="SM00869">
    <property type="entry name" value="Autotransporter"/>
    <property type="match status" value="1"/>
</dbReference>
<reference evidence="3 4" key="1">
    <citation type="submission" date="2016-01" db="EMBL/GenBank/DDBJ databases">
        <title>High potential of lignocellulose degradation of a new Verrucomicrobia species.</title>
        <authorList>
            <person name="Wang Y."/>
            <person name="Shi Y."/>
            <person name="Qiu Z."/>
            <person name="Liu S."/>
            <person name="Yang H."/>
        </authorList>
    </citation>
    <scope>NUCLEOTIDE SEQUENCE [LARGE SCALE GENOMIC DNA]</scope>
    <source>
        <strain evidence="3 4">TSB47</strain>
    </source>
</reference>
<organism evidence="3 4">
    <name type="scientific">Termitidicoccus mucosus</name>
    <dbReference type="NCBI Taxonomy" id="1184151"/>
    <lineage>
        <taxon>Bacteria</taxon>
        <taxon>Pseudomonadati</taxon>
        <taxon>Verrucomicrobiota</taxon>
        <taxon>Opitutia</taxon>
        <taxon>Opitutales</taxon>
        <taxon>Opitutaceae</taxon>
        <taxon>Termitidicoccus</taxon>
    </lineage>
</organism>
<evidence type="ECO:0000259" key="2">
    <source>
        <dbReference type="PROSITE" id="PS51208"/>
    </source>
</evidence>
<evidence type="ECO:0000256" key="1">
    <source>
        <dbReference type="ARBA" id="ARBA00022729"/>
    </source>
</evidence>
<dbReference type="PROSITE" id="PS51208">
    <property type="entry name" value="AUTOTRANSPORTER"/>
    <property type="match status" value="1"/>
</dbReference>